<reference evidence="1" key="1">
    <citation type="submission" date="2021-02" db="EMBL/GenBank/DDBJ databases">
        <authorList>
            <person name="Nowell W R."/>
        </authorList>
    </citation>
    <scope>NUCLEOTIDE SEQUENCE</scope>
</reference>
<accession>A0A820QLW6</accession>
<gene>
    <name evidence="1" type="ORF">UJA718_LOCUS20775</name>
</gene>
<name>A0A820QLW6_9BILA</name>
<dbReference type="EMBL" id="CAJOBP010003927">
    <property type="protein sequence ID" value="CAF4423628.1"/>
    <property type="molecule type" value="Genomic_DNA"/>
</dbReference>
<dbReference type="AlphaFoldDB" id="A0A820QLW6"/>
<organism evidence="1 2">
    <name type="scientific">Rotaria socialis</name>
    <dbReference type="NCBI Taxonomy" id="392032"/>
    <lineage>
        <taxon>Eukaryota</taxon>
        <taxon>Metazoa</taxon>
        <taxon>Spiralia</taxon>
        <taxon>Gnathifera</taxon>
        <taxon>Rotifera</taxon>
        <taxon>Eurotatoria</taxon>
        <taxon>Bdelloidea</taxon>
        <taxon>Philodinida</taxon>
        <taxon>Philodinidae</taxon>
        <taxon>Rotaria</taxon>
    </lineage>
</organism>
<keyword evidence="2" id="KW-1185">Reference proteome</keyword>
<protein>
    <submittedName>
        <fullName evidence="1">Uncharacterized protein</fullName>
    </submittedName>
</protein>
<dbReference type="Proteomes" id="UP000663873">
    <property type="component" value="Unassembled WGS sequence"/>
</dbReference>
<comment type="caution">
    <text evidence="1">The sequence shown here is derived from an EMBL/GenBank/DDBJ whole genome shotgun (WGS) entry which is preliminary data.</text>
</comment>
<proteinExistence type="predicted"/>
<sequence>MALVSRTKSLFICNNFKHLRSTLPGTRALSTVRIGNRMMNFDTLRIGNNFPGGSCRNVRNLYLDDRLNPIEHDLFLKIAQAFPLLTLFTFHNTKRQEYKRMNELEQSSATSSVAEFSHFTHLNFIFTHINCPEQFLVETSTRLPPLIELIISYEALEIPTENFRRDATRRNCSLLECISVHQLMVH</sequence>
<evidence type="ECO:0000313" key="1">
    <source>
        <dbReference type="EMBL" id="CAF4423628.1"/>
    </source>
</evidence>
<evidence type="ECO:0000313" key="2">
    <source>
        <dbReference type="Proteomes" id="UP000663873"/>
    </source>
</evidence>